<dbReference type="InterPro" id="IPR051710">
    <property type="entry name" value="Phosphatase_SH3-domain"/>
</dbReference>
<keyword evidence="2" id="KW-1185">Reference proteome</keyword>
<dbReference type="Gene3D" id="3.40.50.1240">
    <property type="entry name" value="Phosphoglycerate mutase-like"/>
    <property type="match status" value="1"/>
</dbReference>
<dbReference type="STRING" id="2018661.A0A2A2LMU0"/>
<comment type="caution">
    <text evidence="1">The sequence shown here is derived from an EMBL/GenBank/DDBJ whole genome shotgun (WGS) entry which is preliminary data.</text>
</comment>
<dbReference type="GO" id="GO:0016791">
    <property type="term" value="F:phosphatase activity"/>
    <property type="evidence" value="ECO:0007669"/>
    <property type="project" value="UniProtKB-ARBA"/>
</dbReference>
<reference evidence="1 2" key="1">
    <citation type="journal article" date="2017" name="Curr. Biol.">
        <title>Genome architecture and evolution of a unichromosomal asexual nematode.</title>
        <authorList>
            <person name="Fradin H."/>
            <person name="Zegar C."/>
            <person name="Gutwein M."/>
            <person name="Lucas J."/>
            <person name="Kovtun M."/>
            <person name="Corcoran D."/>
            <person name="Baugh L.R."/>
            <person name="Kiontke K."/>
            <person name="Gunsalus K."/>
            <person name="Fitch D.H."/>
            <person name="Piano F."/>
        </authorList>
    </citation>
    <scope>NUCLEOTIDE SEQUENCE [LARGE SCALE GENOMIC DNA]</scope>
    <source>
        <strain evidence="1">PF1309</strain>
    </source>
</reference>
<dbReference type="SUPFAM" id="SSF53254">
    <property type="entry name" value="Phosphoglycerate mutase-like"/>
    <property type="match status" value="1"/>
</dbReference>
<proteinExistence type="predicted"/>
<sequence length="228" mass="26465">MADGTSARFSRLAILEDQVGKPKTLSFRYYPFENRELVIVRHAETINEVFTDWLQRSQLSEASYVPFDLNMPVTLERRPNMRKSYEFDPPISELSDTFVKKFAYELKDRCVVPTFIYCSPKYACLQTAMLIQKIIRHNLQYANHCVIRIDPCLDTTYNWMQHYFNKDIDPSQGVYLPAMVTNVHAVFDQIKAQPEGVKLIITDSLAMRILHNSLESNCTQHTIAVDQC</sequence>
<organism evidence="1 2">
    <name type="scientific">Diploscapter pachys</name>
    <dbReference type="NCBI Taxonomy" id="2018661"/>
    <lineage>
        <taxon>Eukaryota</taxon>
        <taxon>Metazoa</taxon>
        <taxon>Ecdysozoa</taxon>
        <taxon>Nematoda</taxon>
        <taxon>Chromadorea</taxon>
        <taxon>Rhabditida</taxon>
        <taxon>Rhabditina</taxon>
        <taxon>Rhabditomorpha</taxon>
        <taxon>Rhabditoidea</taxon>
        <taxon>Rhabditidae</taxon>
        <taxon>Diploscapter</taxon>
    </lineage>
</organism>
<protein>
    <recommendedName>
        <fullName evidence="3">Phosphoglycerate mutase family protein</fullName>
    </recommendedName>
</protein>
<evidence type="ECO:0000313" key="1">
    <source>
        <dbReference type="EMBL" id="PAV87553.1"/>
    </source>
</evidence>
<dbReference type="OrthoDB" id="414418at2759"/>
<dbReference type="AlphaFoldDB" id="A0A2A2LMU0"/>
<evidence type="ECO:0000313" key="2">
    <source>
        <dbReference type="Proteomes" id="UP000218231"/>
    </source>
</evidence>
<evidence type="ECO:0008006" key="3">
    <source>
        <dbReference type="Google" id="ProtNLM"/>
    </source>
</evidence>
<name>A0A2A2LMU0_9BILA</name>
<dbReference type="EMBL" id="LIAE01006561">
    <property type="protein sequence ID" value="PAV87553.1"/>
    <property type="molecule type" value="Genomic_DNA"/>
</dbReference>
<accession>A0A2A2LMU0</accession>
<gene>
    <name evidence="1" type="ORF">WR25_17964</name>
</gene>
<dbReference type="PANTHER" id="PTHR16469">
    <property type="entry name" value="UBIQUITIN-ASSOCIATED AND SH3 DOMAIN-CONTAINING BA-RELATED"/>
    <property type="match status" value="1"/>
</dbReference>
<dbReference type="InterPro" id="IPR029033">
    <property type="entry name" value="His_PPase_superfam"/>
</dbReference>
<dbReference type="Proteomes" id="UP000218231">
    <property type="component" value="Unassembled WGS sequence"/>
</dbReference>
<dbReference type="PANTHER" id="PTHR16469:SF23">
    <property type="entry name" value="HISTIDINE KINASE"/>
    <property type="match status" value="1"/>
</dbReference>